<keyword evidence="2" id="KW-1133">Transmembrane helix</keyword>
<feature type="compositionally biased region" description="Basic and acidic residues" evidence="1">
    <location>
        <begin position="353"/>
        <end position="363"/>
    </location>
</feature>
<protein>
    <submittedName>
        <fullName evidence="3">WG containing repeat-containing protein</fullName>
    </submittedName>
</protein>
<dbReference type="RefSeq" id="WP_097132052.1">
    <property type="nucleotide sequence ID" value="NZ_OCNH01000010.1"/>
</dbReference>
<feature type="region of interest" description="Disordered" evidence="1">
    <location>
        <begin position="181"/>
        <end position="240"/>
    </location>
</feature>
<proteinExistence type="predicted"/>
<name>A0A286GVZ9_9BACT</name>
<feature type="compositionally biased region" description="Low complexity" evidence="1">
    <location>
        <begin position="211"/>
        <end position="228"/>
    </location>
</feature>
<keyword evidence="2" id="KW-0472">Membrane</keyword>
<gene>
    <name evidence="3" type="ORF">SAMN06269250_0099</name>
</gene>
<evidence type="ECO:0000313" key="4">
    <source>
        <dbReference type="Proteomes" id="UP000219452"/>
    </source>
</evidence>
<evidence type="ECO:0000256" key="2">
    <source>
        <dbReference type="SAM" id="Phobius"/>
    </source>
</evidence>
<evidence type="ECO:0000313" key="3">
    <source>
        <dbReference type="EMBL" id="SOD99662.1"/>
    </source>
</evidence>
<feature type="region of interest" description="Disordered" evidence="1">
    <location>
        <begin position="347"/>
        <end position="460"/>
    </location>
</feature>
<dbReference type="OrthoDB" id="5464673at2"/>
<feature type="compositionally biased region" description="Basic and acidic residues" evidence="1">
    <location>
        <begin position="400"/>
        <end position="416"/>
    </location>
</feature>
<feature type="transmembrane region" description="Helical" evidence="2">
    <location>
        <begin position="325"/>
        <end position="343"/>
    </location>
</feature>
<evidence type="ECO:0000256" key="1">
    <source>
        <dbReference type="SAM" id="MobiDB-lite"/>
    </source>
</evidence>
<keyword evidence="4" id="KW-1185">Reference proteome</keyword>
<dbReference type="Pfam" id="PF14903">
    <property type="entry name" value="WG_beta_rep"/>
    <property type="match status" value="1"/>
</dbReference>
<organism evidence="3 4">
    <name type="scientific">Spirosoma fluviale</name>
    <dbReference type="NCBI Taxonomy" id="1597977"/>
    <lineage>
        <taxon>Bacteria</taxon>
        <taxon>Pseudomonadati</taxon>
        <taxon>Bacteroidota</taxon>
        <taxon>Cytophagia</taxon>
        <taxon>Cytophagales</taxon>
        <taxon>Cytophagaceae</taxon>
        <taxon>Spirosoma</taxon>
    </lineage>
</organism>
<dbReference type="InterPro" id="IPR032774">
    <property type="entry name" value="WG_beta_rep"/>
</dbReference>
<dbReference type="EMBL" id="OCNH01000010">
    <property type="protein sequence ID" value="SOD99662.1"/>
    <property type="molecule type" value="Genomic_DNA"/>
</dbReference>
<reference evidence="4" key="1">
    <citation type="submission" date="2017-09" db="EMBL/GenBank/DDBJ databases">
        <authorList>
            <person name="Varghese N."/>
            <person name="Submissions S."/>
        </authorList>
    </citation>
    <scope>NUCLEOTIDE SEQUENCE [LARGE SCALE GENOMIC DNA]</scope>
    <source>
        <strain evidence="4">DSM 29961</strain>
    </source>
</reference>
<dbReference type="Proteomes" id="UP000219452">
    <property type="component" value="Unassembled WGS sequence"/>
</dbReference>
<keyword evidence="2" id="KW-0812">Transmembrane</keyword>
<dbReference type="PRINTS" id="PR01217">
    <property type="entry name" value="PRICHEXTENSN"/>
</dbReference>
<sequence>MTETELTDRLREAIVLYGPDVWRTNGYLKDAPKAGLSEDEAIKRASDVNQEVANNSLLFQSIQTRIARLTVPSRSQYIEQDINQIINAAASLKLSPDFVKNRWIPTVLQRLEVASKPIRTEPIVVPAPKPVETPTFEELIDRKPEPPKAVIPEPAVTQPAPVVPPVKAGPAVTKPAPAVAPQPAIAKPTPSIPVPDPVVTRQAPSPVNRSTTTRPAPVVASPTPAPTRSVTPPQPAATEKIPERPPVVRSFTATPGRVRKGQPVTLAWSVDNLLAVTIDDLGEGLSPVNRGWVKPTKTTDYTLFDANNNPLSTVRVVVIEPDRSGIYGVLFALALLAGIYWYIKRNNSQAPDDEPKARMEQKTDSSSGKRKSRKRSINQEQAQKPIEVSPDEETYIPPDMIDKSDVAIVEKPKKADPPVIRKQPKEEIASSEPEPKPATPADARQGKYKEAFGDKPYDKVELGTDERGWRRARSQGRWGFINEQDEWVIKPEFEAVTPFRGNTAAVFQNGQLMTINRQGEQVKN</sequence>
<dbReference type="AlphaFoldDB" id="A0A286GVZ9"/>
<feature type="compositionally biased region" description="Basic and acidic residues" evidence="1">
    <location>
        <begin position="444"/>
        <end position="460"/>
    </location>
</feature>
<accession>A0A286GVZ9</accession>